<dbReference type="InterPro" id="IPR013783">
    <property type="entry name" value="Ig-like_fold"/>
</dbReference>
<comment type="caution">
    <text evidence="1">The sequence shown here is derived from an EMBL/GenBank/DDBJ whole genome shotgun (WGS) entry which is preliminary data.</text>
</comment>
<dbReference type="Proteomes" id="UP001501035">
    <property type="component" value="Unassembled WGS sequence"/>
</dbReference>
<accession>A0ABP6L3K6</accession>
<evidence type="ECO:0008006" key="3">
    <source>
        <dbReference type="Google" id="ProtNLM"/>
    </source>
</evidence>
<gene>
    <name evidence="1" type="ORF">GCM10010528_09490</name>
</gene>
<dbReference type="EMBL" id="BAAAVS010000017">
    <property type="protein sequence ID" value="GAA3030105.1"/>
    <property type="molecule type" value="Genomic_DNA"/>
</dbReference>
<reference evidence="2" key="1">
    <citation type="journal article" date="2019" name="Int. J. Syst. Evol. Microbiol.">
        <title>The Global Catalogue of Microorganisms (GCM) 10K type strain sequencing project: providing services to taxonomists for standard genome sequencing and annotation.</title>
        <authorList>
            <consortium name="The Broad Institute Genomics Platform"/>
            <consortium name="The Broad Institute Genome Sequencing Center for Infectious Disease"/>
            <person name="Wu L."/>
            <person name="Ma J."/>
        </authorList>
    </citation>
    <scope>NUCLEOTIDE SEQUENCE [LARGE SCALE GENOMIC DNA]</scope>
    <source>
        <strain evidence="2">JCM 14234</strain>
    </source>
</reference>
<sequence length="263" mass="28235">MRKSLSWRTAAVAGAALVTALVVYAGVRLLSPGPSAPPAPSALRATVGVGQVNVQWPPVDRADTYVLLRDDQVVYTGPQPRGVDATVTKGRHTYRVQASTNGVPSPLSEPVVVTAGDGWGVGAPLVAMLPKVLPAAPKVDGPWRALHCNWQIRPGRNELGPSEHGAGTIGMRYRLVCGANLTVALHAMWFSSKDAVDGYLSRITRDSEALRWNHGSGFWYTAKNEGYLKFDDPKLALIVLGVGRTDHKTTRADFLDLANELPI</sequence>
<dbReference type="RefSeq" id="WP_290707665.1">
    <property type="nucleotide sequence ID" value="NZ_BAAAVS010000017.1"/>
</dbReference>
<dbReference type="Gene3D" id="2.60.40.10">
    <property type="entry name" value="Immunoglobulins"/>
    <property type="match status" value="1"/>
</dbReference>
<evidence type="ECO:0000313" key="1">
    <source>
        <dbReference type="EMBL" id="GAA3030105.1"/>
    </source>
</evidence>
<proteinExistence type="predicted"/>
<protein>
    <recommendedName>
        <fullName evidence="3">Fibronectin type-III domain-containing protein</fullName>
    </recommendedName>
</protein>
<dbReference type="InterPro" id="IPR036116">
    <property type="entry name" value="FN3_sf"/>
</dbReference>
<name>A0ABP6L3K6_9ACTN</name>
<keyword evidence="2" id="KW-1185">Reference proteome</keyword>
<organism evidence="1 2">
    <name type="scientific">Gordonia defluvii</name>
    <dbReference type="NCBI Taxonomy" id="283718"/>
    <lineage>
        <taxon>Bacteria</taxon>
        <taxon>Bacillati</taxon>
        <taxon>Actinomycetota</taxon>
        <taxon>Actinomycetes</taxon>
        <taxon>Mycobacteriales</taxon>
        <taxon>Gordoniaceae</taxon>
        <taxon>Gordonia</taxon>
    </lineage>
</organism>
<evidence type="ECO:0000313" key="2">
    <source>
        <dbReference type="Proteomes" id="UP001501035"/>
    </source>
</evidence>
<dbReference type="SUPFAM" id="SSF49265">
    <property type="entry name" value="Fibronectin type III"/>
    <property type="match status" value="1"/>
</dbReference>